<dbReference type="PIRSF" id="PIRSF001434">
    <property type="entry name" value="CGS"/>
    <property type="match status" value="1"/>
</dbReference>
<accession>A0A840U047</accession>
<evidence type="ECO:0000256" key="3">
    <source>
        <dbReference type="ARBA" id="ARBA00022898"/>
    </source>
</evidence>
<dbReference type="GO" id="GO:0030170">
    <property type="term" value="F:pyridoxal phosphate binding"/>
    <property type="evidence" value="ECO:0007669"/>
    <property type="project" value="InterPro"/>
</dbReference>
<feature type="modified residue" description="N6-(pyridoxal phosphate)lysine" evidence="4">
    <location>
        <position position="208"/>
    </location>
</feature>
<dbReference type="InterPro" id="IPR054542">
    <property type="entry name" value="Cys_met_metab_PP"/>
</dbReference>
<comment type="cofactor">
    <cofactor evidence="1 5">
        <name>pyridoxal 5'-phosphate</name>
        <dbReference type="ChEBI" id="CHEBI:597326"/>
    </cofactor>
</comment>
<dbReference type="SUPFAM" id="SSF53383">
    <property type="entry name" value="PLP-dependent transferases"/>
    <property type="match status" value="1"/>
</dbReference>
<dbReference type="InterPro" id="IPR000277">
    <property type="entry name" value="Cys/Met-Metab_PyrdxlP-dep_enz"/>
</dbReference>
<comment type="caution">
    <text evidence="6">The sequence shown here is derived from an EMBL/GenBank/DDBJ whole genome shotgun (WGS) entry which is preliminary data.</text>
</comment>
<dbReference type="PROSITE" id="PS00868">
    <property type="entry name" value="CYS_MET_METAB_PP"/>
    <property type="match status" value="1"/>
</dbReference>
<dbReference type="InterPro" id="IPR015424">
    <property type="entry name" value="PyrdxlP-dep_Trfase"/>
</dbReference>
<gene>
    <name evidence="6" type="ORF">HNQ92_003938</name>
</gene>
<protein>
    <submittedName>
        <fullName evidence="6">Cystathionine gamma-synthase</fullName>
        <ecNumber evidence="6">2.5.1.48</ecNumber>
    </submittedName>
</protein>
<dbReference type="GO" id="GO:0019346">
    <property type="term" value="P:transsulfuration"/>
    <property type="evidence" value="ECO:0007669"/>
    <property type="project" value="InterPro"/>
</dbReference>
<keyword evidence="6" id="KW-0808">Transferase</keyword>
<organism evidence="6 7">
    <name type="scientific">Rhabdobacter roseus</name>
    <dbReference type="NCBI Taxonomy" id="1655419"/>
    <lineage>
        <taxon>Bacteria</taxon>
        <taxon>Pseudomonadati</taxon>
        <taxon>Bacteroidota</taxon>
        <taxon>Cytophagia</taxon>
        <taxon>Cytophagales</taxon>
        <taxon>Cytophagaceae</taxon>
        <taxon>Rhabdobacter</taxon>
    </lineage>
</organism>
<dbReference type="InterPro" id="IPR015421">
    <property type="entry name" value="PyrdxlP-dep_Trfase_major"/>
</dbReference>
<evidence type="ECO:0000313" key="6">
    <source>
        <dbReference type="EMBL" id="MBB5285778.1"/>
    </source>
</evidence>
<dbReference type="InterPro" id="IPR015422">
    <property type="entry name" value="PyrdxlP-dep_Trfase_small"/>
</dbReference>
<dbReference type="GO" id="GO:0005737">
    <property type="term" value="C:cytoplasm"/>
    <property type="evidence" value="ECO:0007669"/>
    <property type="project" value="TreeGrafter"/>
</dbReference>
<dbReference type="EC" id="2.5.1.48" evidence="6"/>
<dbReference type="GO" id="GO:0019343">
    <property type="term" value="P:cysteine biosynthetic process via cystathionine"/>
    <property type="evidence" value="ECO:0007669"/>
    <property type="project" value="TreeGrafter"/>
</dbReference>
<keyword evidence="3 4" id="KW-0663">Pyridoxal phosphate</keyword>
<evidence type="ECO:0000256" key="4">
    <source>
        <dbReference type="PIRSR" id="PIRSR001434-2"/>
    </source>
</evidence>
<proteinExistence type="inferred from homology"/>
<name>A0A840U047_9BACT</name>
<dbReference type="Gene3D" id="3.90.1150.10">
    <property type="entry name" value="Aspartate Aminotransferase, domain 1"/>
    <property type="match status" value="1"/>
</dbReference>
<dbReference type="FunFam" id="3.40.640.10:FF:000009">
    <property type="entry name" value="Cystathionine gamma-synthase homolog"/>
    <property type="match status" value="1"/>
</dbReference>
<evidence type="ECO:0000256" key="5">
    <source>
        <dbReference type="RuleBase" id="RU362118"/>
    </source>
</evidence>
<dbReference type="EMBL" id="JACHGF010000007">
    <property type="protein sequence ID" value="MBB5285778.1"/>
    <property type="molecule type" value="Genomic_DNA"/>
</dbReference>
<reference evidence="6 7" key="1">
    <citation type="submission" date="2020-08" db="EMBL/GenBank/DDBJ databases">
        <title>Genomic Encyclopedia of Type Strains, Phase IV (KMG-IV): sequencing the most valuable type-strain genomes for metagenomic binning, comparative biology and taxonomic classification.</title>
        <authorList>
            <person name="Goeker M."/>
        </authorList>
    </citation>
    <scope>NUCLEOTIDE SEQUENCE [LARGE SCALE GENOMIC DNA]</scope>
    <source>
        <strain evidence="6 7">DSM 105074</strain>
    </source>
</reference>
<dbReference type="Proteomes" id="UP000557307">
    <property type="component" value="Unassembled WGS sequence"/>
</dbReference>
<comment type="similarity">
    <text evidence="2 5">Belongs to the trans-sulfuration enzymes family.</text>
</comment>
<keyword evidence="7" id="KW-1185">Reference proteome</keyword>
<dbReference type="AlphaFoldDB" id="A0A840U047"/>
<dbReference type="PANTHER" id="PTHR11808:SF15">
    <property type="entry name" value="CYSTATHIONINE GAMMA-LYASE"/>
    <property type="match status" value="1"/>
</dbReference>
<dbReference type="GO" id="GO:0003962">
    <property type="term" value="F:cystathionine gamma-synthase activity"/>
    <property type="evidence" value="ECO:0007669"/>
    <property type="project" value="UniProtKB-EC"/>
</dbReference>
<dbReference type="CDD" id="cd00614">
    <property type="entry name" value="CGS_like"/>
    <property type="match status" value="1"/>
</dbReference>
<sequence length="386" mass="41951">MILKNLPQRPLFMRPETIAIQSTRFTDTNAASVVAPLYLSTTFERNEEYELPHGFLYTRAHNPNRQQLESALATLEGGALALAFSSGQAATMTVFQCLQPGDHVIVPDDAYYGTPLLLQDLFSRWGLHFSRVDTSQAEAISQAIRPETKVVWLETPSNPLLKVADLEVVARLCRERGVLTVCDNTWATPILQRPLLLGCDVVMHSTTKYLGGHSDVLGGALVFREDGPLAQRARMVQTLGGAVPSPFDSWMISRGIKTLAVRVRQQSANAQQLAEFLAAHPAIERVHYPGLPSDPGYAVARRQMELPGGMLSVRVAGGAVEALRLAGRLRLFARATSLGGVESLIEHRASAEGPTSQSPPNLLRVSVGLEHAEDLIADLAQALEPA</sequence>
<dbReference type="GO" id="GO:0004123">
    <property type="term" value="F:cystathionine gamma-lyase activity"/>
    <property type="evidence" value="ECO:0007669"/>
    <property type="project" value="TreeGrafter"/>
</dbReference>
<evidence type="ECO:0000313" key="7">
    <source>
        <dbReference type="Proteomes" id="UP000557307"/>
    </source>
</evidence>
<evidence type="ECO:0000256" key="2">
    <source>
        <dbReference type="ARBA" id="ARBA00009077"/>
    </source>
</evidence>
<evidence type="ECO:0000256" key="1">
    <source>
        <dbReference type="ARBA" id="ARBA00001933"/>
    </source>
</evidence>
<dbReference type="Gene3D" id="3.40.640.10">
    <property type="entry name" value="Type I PLP-dependent aspartate aminotransferase-like (Major domain)"/>
    <property type="match status" value="1"/>
</dbReference>
<dbReference type="PANTHER" id="PTHR11808">
    <property type="entry name" value="TRANS-SULFURATION ENZYME FAMILY MEMBER"/>
    <property type="match status" value="1"/>
</dbReference>
<dbReference type="Pfam" id="PF01053">
    <property type="entry name" value="Cys_Met_Meta_PP"/>
    <property type="match status" value="1"/>
</dbReference>